<evidence type="ECO:0000256" key="2">
    <source>
        <dbReference type="ARBA" id="ARBA00022801"/>
    </source>
</evidence>
<dbReference type="Ensembl" id="ENSAPLT00020019801.1">
    <property type="protein sequence ID" value="ENSAPLP00020018315.1"/>
    <property type="gene ID" value="ENSAPLG00020013051.1"/>
</dbReference>
<dbReference type="Pfam" id="PF13087">
    <property type="entry name" value="AAA_12"/>
    <property type="match status" value="1"/>
</dbReference>
<dbReference type="Gene3D" id="3.40.50.300">
    <property type="entry name" value="P-loop containing nucleotide triphosphate hydrolases"/>
    <property type="match status" value="1"/>
</dbReference>
<keyword evidence="2" id="KW-0378">Hydrolase</keyword>
<reference evidence="6" key="2">
    <citation type="submission" date="2025-08" db="UniProtKB">
        <authorList>
            <consortium name="Ensembl"/>
        </authorList>
    </citation>
    <scope>IDENTIFICATION</scope>
</reference>
<dbReference type="InterPro" id="IPR050534">
    <property type="entry name" value="Coronavir_polyprotein_1ab"/>
</dbReference>
<evidence type="ECO:0000256" key="1">
    <source>
        <dbReference type="ARBA" id="ARBA00022741"/>
    </source>
</evidence>
<dbReference type="GO" id="GO:0043139">
    <property type="term" value="F:5'-3' DNA helicase activity"/>
    <property type="evidence" value="ECO:0007669"/>
    <property type="project" value="TreeGrafter"/>
</dbReference>
<keyword evidence="1" id="KW-0547">Nucleotide-binding</keyword>
<protein>
    <recommendedName>
        <fullName evidence="5">DNA2/NAM7 helicase-like C-terminal domain-containing protein</fullName>
    </recommendedName>
</protein>
<dbReference type="InterPro" id="IPR027417">
    <property type="entry name" value="P-loop_NTPase"/>
</dbReference>
<reference evidence="6" key="1">
    <citation type="submission" date="2019-08" db="EMBL/GenBank/DDBJ databases">
        <title>Three high-quality genomes provides insights into domestication of ducks.</title>
        <authorList>
            <person name="Hou Z.C."/>
            <person name="Zhu F."/>
            <person name="Yin Z.T."/>
            <person name="Zhang F."/>
        </authorList>
    </citation>
    <scope>NUCLEOTIDE SEQUENCE [LARGE SCALE GENOMIC DNA]</scope>
</reference>
<dbReference type="Proteomes" id="UP000694400">
    <property type="component" value="Chromosome 16"/>
</dbReference>
<dbReference type="GO" id="GO:0016787">
    <property type="term" value="F:hydrolase activity"/>
    <property type="evidence" value="ECO:0007669"/>
    <property type="project" value="UniProtKB-KW"/>
</dbReference>
<dbReference type="GO" id="GO:0005524">
    <property type="term" value="F:ATP binding"/>
    <property type="evidence" value="ECO:0007669"/>
    <property type="project" value="UniProtKB-KW"/>
</dbReference>
<evidence type="ECO:0000259" key="5">
    <source>
        <dbReference type="Pfam" id="PF13087"/>
    </source>
</evidence>
<feature type="domain" description="DNA2/NAM7 helicase-like C-terminal" evidence="5">
    <location>
        <begin position="1"/>
        <end position="192"/>
    </location>
</feature>
<dbReference type="PANTHER" id="PTHR43788">
    <property type="entry name" value="DNA2/NAM7 HELICASE FAMILY MEMBER"/>
    <property type="match status" value="1"/>
</dbReference>
<name>A0A8B9ZHN2_ANAPL</name>
<dbReference type="CDD" id="cd18808">
    <property type="entry name" value="SF1_C_Upf1"/>
    <property type="match status" value="1"/>
</dbReference>
<organism evidence="6 7">
    <name type="scientific">Anas platyrhynchos</name>
    <name type="common">Mallard</name>
    <name type="synonym">Anas boschas</name>
    <dbReference type="NCBI Taxonomy" id="8839"/>
    <lineage>
        <taxon>Eukaryota</taxon>
        <taxon>Metazoa</taxon>
        <taxon>Chordata</taxon>
        <taxon>Craniata</taxon>
        <taxon>Vertebrata</taxon>
        <taxon>Euteleostomi</taxon>
        <taxon>Archelosauria</taxon>
        <taxon>Archosauria</taxon>
        <taxon>Dinosauria</taxon>
        <taxon>Saurischia</taxon>
        <taxon>Theropoda</taxon>
        <taxon>Coelurosauria</taxon>
        <taxon>Aves</taxon>
        <taxon>Neognathae</taxon>
        <taxon>Galloanserae</taxon>
        <taxon>Anseriformes</taxon>
        <taxon>Anatidae</taxon>
        <taxon>Anatinae</taxon>
        <taxon>Anas</taxon>
    </lineage>
</organism>
<dbReference type="InterPro" id="IPR047187">
    <property type="entry name" value="SF1_C_Upf1"/>
</dbReference>
<evidence type="ECO:0000313" key="7">
    <source>
        <dbReference type="Proteomes" id="UP000694400"/>
    </source>
</evidence>
<proteinExistence type="predicted"/>
<keyword evidence="3" id="KW-0347">Helicase</keyword>
<dbReference type="SUPFAM" id="SSF52540">
    <property type="entry name" value="P-loop containing nucleoside triphosphate hydrolases"/>
    <property type="match status" value="1"/>
</dbReference>
<evidence type="ECO:0000313" key="6">
    <source>
        <dbReference type="Ensembl" id="ENSAPLP00020018315.1"/>
    </source>
</evidence>
<reference evidence="6" key="3">
    <citation type="submission" date="2025-09" db="UniProtKB">
        <authorList>
            <consortium name="Ensembl"/>
        </authorList>
    </citation>
    <scope>IDENTIFICATION</scope>
</reference>
<dbReference type="FunFam" id="3.40.50.300:FF:001313">
    <property type="entry name" value="Helicase with zinc finger domain 2"/>
    <property type="match status" value="1"/>
</dbReference>
<evidence type="ECO:0000256" key="3">
    <source>
        <dbReference type="ARBA" id="ARBA00022806"/>
    </source>
</evidence>
<sequence length="234" mass="27076">MLDTQYRMHKNICEFPSQEFYDHRLKTCPQLQHKHSVFYHKNNYCCPIIFGHVEGKEQSLVISTEEGNENSKANPEEVEQAVRLAKQLTLDGTIHPESIAILSPYNAQASEINKRLLKEGIRGVTVCTIMKSQGSEWRYVILSTVRSCPRSEIDRKPTKSWQKKHLGFVTDPNQVNVAITRAQEGLCILGNQYLLECNPLWRRLLQHYMKRNCYTTAQEILVRKSSALRRMVLS</sequence>
<dbReference type="AlphaFoldDB" id="A0A8B9ZHN2"/>
<dbReference type="InterPro" id="IPR041679">
    <property type="entry name" value="DNA2/NAM7-like_C"/>
</dbReference>
<keyword evidence="4" id="KW-0067">ATP-binding</keyword>
<evidence type="ECO:0000256" key="4">
    <source>
        <dbReference type="ARBA" id="ARBA00022840"/>
    </source>
</evidence>
<dbReference type="PANTHER" id="PTHR43788:SF16">
    <property type="entry name" value="HELICASE WITH ZINC FINGER 2"/>
    <property type="match status" value="1"/>
</dbReference>
<accession>A0A8B9ZHN2</accession>